<proteinExistence type="predicted"/>
<feature type="signal peptide" evidence="1">
    <location>
        <begin position="1"/>
        <end position="19"/>
    </location>
</feature>
<dbReference type="InterPro" id="IPR006059">
    <property type="entry name" value="SBP"/>
</dbReference>
<dbReference type="Gene3D" id="3.40.190.10">
    <property type="entry name" value="Periplasmic binding protein-like II"/>
    <property type="match status" value="1"/>
</dbReference>
<dbReference type="SUPFAM" id="SSF53850">
    <property type="entry name" value="Periplasmic binding protein-like II"/>
    <property type="match status" value="1"/>
</dbReference>
<dbReference type="Pfam" id="PF01547">
    <property type="entry name" value="SBP_bac_1"/>
    <property type="match status" value="1"/>
</dbReference>
<keyword evidence="3" id="KW-1185">Reference proteome</keyword>
<accession>A0ABV5IUV3</accession>
<evidence type="ECO:0000313" key="2">
    <source>
        <dbReference type="EMBL" id="MFB9208317.1"/>
    </source>
</evidence>
<dbReference type="Proteomes" id="UP001589647">
    <property type="component" value="Unassembled WGS sequence"/>
</dbReference>
<comment type="caution">
    <text evidence="2">The sequence shown here is derived from an EMBL/GenBank/DDBJ whole genome shotgun (WGS) entry which is preliminary data.</text>
</comment>
<feature type="chain" id="PRO_5047066174" evidence="1">
    <location>
        <begin position="20"/>
        <end position="452"/>
    </location>
</feature>
<dbReference type="EMBL" id="JBHMEI010000076">
    <property type="protein sequence ID" value="MFB9208317.1"/>
    <property type="molecule type" value="Genomic_DNA"/>
</dbReference>
<dbReference type="InterPro" id="IPR050490">
    <property type="entry name" value="Bact_solute-bd_prot1"/>
</dbReference>
<dbReference type="PANTHER" id="PTHR43649:SF16">
    <property type="entry name" value="SUGAR-BINDING LIPOPROTEIN"/>
    <property type="match status" value="1"/>
</dbReference>
<gene>
    <name evidence="2" type="ORF">ACFFV7_44555</name>
</gene>
<sequence length="452" mass="48384">MNTYMARGAAGLLLLAAVAACGGGQDGTSGGKTEITVSGMPPSTQPESQKNFLAQVAEFEKANPTIKVKPTETQYDVKTFAARLAAGQLETVFRVPLTDPQAMIKRGQVADLTADMKLLAKSDFDKRILAPSSTPDGKIYGLPTEAYAAGLVYNRELFTKAGLDPDKPPATWDEVRAAAKTISDKTGVPGFGMHATANTGGWMLTTMTYSYGGRMEKEEGGKVVPAFDDVPTRQALDLLKAMRWDDRSMGTQHLRNQDDLLRDFAAGKVAMMMGAPNLYGSYIAKFNGKPEVYGQTTLPSGSGKGTLLGGTVAVVSPKATPEQRQAAVKWIDAVYLRPKYDAALATERAEKKKADGLVAAVPQLPFFAPAVSDPVMAAEKAASNVDWEHFATYNEGVKAQEFISEPPLAGQELYAALDTVVQAVLTRQDADPAAEITKAVEKVKPILDRSQQ</sequence>
<name>A0ABV5IUV3_9ACTN</name>
<dbReference type="RefSeq" id="WP_189654149.1">
    <property type="nucleotide sequence ID" value="NZ_BMRC01000059.1"/>
</dbReference>
<keyword evidence="1" id="KW-0732">Signal</keyword>
<reference evidence="2 3" key="1">
    <citation type="submission" date="2024-09" db="EMBL/GenBank/DDBJ databases">
        <authorList>
            <person name="Sun Q."/>
            <person name="Mori K."/>
        </authorList>
    </citation>
    <scope>NUCLEOTIDE SEQUENCE [LARGE SCALE GENOMIC DNA]</scope>
    <source>
        <strain evidence="2 3">CCM 3426</strain>
    </source>
</reference>
<evidence type="ECO:0000313" key="3">
    <source>
        <dbReference type="Proteomes" id="UP001589647"/>
    </source>
</evidence>
<organism evidence="2 3">
    <name type="scientific">Nonomuraea spiralis</name>
    <dbReference type="NCBI Taxonomy" id="46182"/>
    <lineage>
        <taxon>Bacteria</taxon>
        <taxon>Bacillati</taxon>
        <taxon>Actinomycetota</taxon>
        <taxon>Actinomycetes</taxon>
        <taxon>Streptosporangiales</taxon>
        <taxon>Streptosporangiaceae</taxon>
        <taxon>Nonomuraea</taxon>
    </lineage>
</organism>
<dbReference type="PROSITE" id="PS51257">
    <property type="entry name" value="PROKAR_LIPOPROTEIN"/>
    <property type="match status" value="1"/>
</dbReference>
<protein>
    <submittedName>
        <fullName evidence="2">Extracellular solute-binding protein</fullName>
    </submittedName>
</protein>
<dbReference type="PANTHER" id="PTHR43649">
    <property type="entry name" value="ARABINOSE-BINDING PROTEIN-RELATED"/>
    <property type="match status" value="1"/>
</dbReference>
<evidence type="ECO:0000256" key="1">
    <source>
        <dbReference type="SAM" id="SignalP"/>
    </source>
</evidence>